<reference evidence="2" key="1">
    <citation type="submission" date="2023-03" db="EMBL/GenBank/DDBJ databases">
        <authorList>
            <person name="Julca I."/>
        </authorList>
    </citation>
    <scope>NUCLEOTIDE SEQUENCE</scope>
</reference>
<dbReference type="AlphaFoldDB" id="A0AAV1C254"/>
<protein>
    <submittedName>
        <fullName evidence="2">OLC1v1024197C1</fullName>
    </submittedName>
</protein>
<dbReference type="EMBL" id="OX459118">
    <property type="protein sequence ID" value="CAI9089596.1"/>
    <property type="molecule type" value="Genomic_DNA"/>
</dbReference>
<proteinExistence type="predicted"/>
<gene>
    <name evidence="2" type="ORF">OLC1_LOCUS1918</name>
</gene>
<evidence type="ECO:0000313" key="3">
    <source>
        <dbReference type="Proteomes" id="UP001161247"/>
    </source>
</evidence>
<sequence length="235" mass="26196">MHRVPSSIEAAMASWFPYTITKRKPPPAKEKAAAVAKPQEAPPSPPPPGPCSKENPCMAAYIMENLRNYPGEINIQIGRNRRQAAYGGGGGGGSSIHPFGGGAGGSSIPPGRLPPYQQQMQLDYGYDDYDDDHDYGRLQRSLAHPLPQRYNNHQMQQFQCPGSGGYDPYNDDDDYGSHRPFAMRPRPYNNRMPLQHACSAGYDYDDYCYGYGHQRPFAPLFDQARDFYGRSGGYY</sequence>
<feature type="compositionally biased region" description="Pro residues" evidence="1">
    <location>
        <begin position="40"/>
        <end position="50"/>
    </location>
</feature>
<evidence type="ECO:0000256" key="1">
    <source>
        <dbReference type="SAM" id="MobiDB-lite"/>
    </source>
</evidence>
<organism evidence="2 3">
    <name type="scientific">Oldenlandia corymbosa var. corymbosa</name>
    <dbReference type="NCBI Taxonomy" id="529605"/>
    <lineage>
        <taxon>Eukaryota</taxon>
        <taxon>Viridiplantae</taxon>
        <taxon>Streptophyta</taxon>
        <taxon>Embryophyta</taxon>
        <taxon>Tracheophyta</taxon>
        <taxon>Spermatophyta</taxon>
        <taxon>Magnoliopsida</taxon>
        <taxon>eudicotyledons</taxon>
        <taxon>Gunneridae</taxon>
        <taxon>Pentapetalae</taxon>
        <taxon>asterids</taxon>
        <taxon>lamiids</taxon>
        <taxon>Gentianales</taxon>
        <taxon>Rubiaceae</taxon>
        <taxon>Rubioideae</taxon>
        <taxon>Spermacoceae</taxon>
        <taxon>Hedyotis-Oldenlandia complex</taxon>
        <taxon>Oldenlandia</taxon>
    </lineage>
</organism>
<accession>A0AAV1C254</accession>
<name>A0AAV1C254_OLDCO</name>
<dbReference type="Proteomes" id="UP001161247">
    <property type="component" value="Chromosome 1"/>
</dbReference>
<keyword evidence="3" id="KW-1185">Reference proteome</keyword>
<feature type="region of interest" description="Disordered" evidence="1">
    <location>
        <begin position="21"/>
        <end position="52"/>
    </location>
</feature>
<evidence type="ECO:0000313" key="2">
    <source>
        <dbReference type="EMBL" id="CAI9089596.1"/>
    </source>
</evidence>